<proteinExistence type="predicted"/>
<evidence type="ECO:0000313" key="3">
    <source>
        <dbReference type="Proteomes" id="UP001304419"/>
    </source>
</evidence>
<accession>A0ABZ0MFG3</accession>
<dbReference type="EMBL" id="CP137578">
    <property type="protein sequence ID" value="WOX30393.1"/>
    <property type="molecule type" value="Genomic_DNA"/>
</dbReference>
<evidence type="ECO:0000313" key="2">
    <source>
        <dbReference type="EMBL" id="WOX30393.1"/>
    </source>
</evidence>
<keyword evidence="1" id="KW-0732">Signal</keyword>
<gene>
    <name evidence="2" type="ORF">R5H13_09080</name>
</gene>
<evidence type="ECO:0008006" key="4">
    <source>
        <dbReference type="Google" id="ProtNLM"/>
    </source>
</evidence>
<keyword evidence="3" id="KW-1185">Reference proteome</keyword>
<protein>
    <recommendedName>
        <fullName evidence="4">Orphan protein</fullName>
    </recommendedName>
</protein>
<dbReference type="Proteomes" id="UP001304419">
    <property type="component" value="Chromosome 1"/>
</dbReference>
<reference evidence="2 3" key="1">
    <citation type="submission" date="2023-10" db="EMBL/GenBank/DDBJ databases">
        <title>To unveil natural product biosynthetic capacity in Pseudoalteromonas.</title>
        <authorList>
            <person name="Wang J."/>
        </authorList>
    </citation>
    <scope>NUCLEOTIDE SEQUENCE [LARGE SCALE GENOMIC DNA]</scope>
    <source>
        <strain evidence="2 3">DSM 15914</strain>
    </source>
</reference>
<dbReference type="RefSeq" id="WP_226899082.1">
    <property type="nucleotide sequence ID" value="NZ_CBCSDF010000001.1"/>
</dbReference>
<name>A0ABZ0MFG3_9GAMM</name>
<feature type="signal peptide" evidence="1">
    <location>
        <begin position="1"/>
        <end position="24"/>
    </location>
</feature>
<evidence type="ECO:0000256" key="1">
    <source>
        <dbReference type="SAM" id="SignalP"/>
    </source>
</evidence>
<feature type="chain" id="PRO_5046016677" description="Orphan protein" evidence="1">
    <location>
        <begin position="25"/>
        <end position="168"/>
    </location>
</feature>
<organism evidence="2 3">
    <name type="scientific">Pseudoalteromonas maricaloris</name>
    <dbReference type="NCBI Taxonomy" id="184924"/>
    <lineage>
        <taxon>Bacteria</taxon>
        <taxon>Pseudomonadati</taxon>
        <taxon>Pseudomonadota</taxon>
        <taxon>Gammaproteobacteria</taxon>
        <taxon>Alteromonadales</taxon>
        <taxon>Pseudoalteromonadaceae</taxon>
        <taxon>Pseudoalteromonas</taxon>
    </lineage>
</organism>
<sequence length="168" mass="19733">MFKRKVCNWLMLLSIVLVTNLSYSQEMTPELFFAKKKLQEITISYTKAMETCFEHTPRVRPSELETDKLEIELVVEAVNYLHYVALNDCMQDHDVNFLKAVEHYNQTAPKDEVITVDSFVTLRWNEELRAEFEFKQLPEAVQQHFLQLDILKTPFDAATLVMELRGDL</sequence>